<dbReference type="Pfam" id="PF01551">
    <property type="entry name" value="Peptidase_M23"/>
    <property type="match status" value="1"/>
</dbReference>
<proteinExistence type="predicted"/>
<evidence type="ECO:0000259" key="4">
    <source>
        <dbReference type="Pfam" id="PF01551"/>
    </source>
</evidence>
<evidence type="ECO:0000313" key="6">
    <source>
        <dbReference type="Proteomes" id="UP000252249"/>
    </source>
</evidence>
<feature type="coiled-coil region" evidence="2">
    <location>
        <begin position="22"/>
        <end position="56"/>
    </location>
</feature>
<evidence type="ECO:0000256" key="1">
    <source>
        <dbReference type="ARBA" id="ARBA00022729"/>
    </source>
</evidence>
<dbReference type="AlphaFoldDB" id="A0A368P5X3"/>
<dbReference type="EMBL" id="QPIG01000001">
    <property type="protein sequence ID" value="RCU58287.1"/>
    <property type="molecule type" value="Genomic_DNA"/>
</dbReference>
<feature type="signal peptide" evidence="3">
    <location>
        <begin position="1"/>
        <end position="24"/>
    </location>
</feature>
<comment type="caution">
    <text evidence="5">The sequence shown here is derived from an EMBL/GenBank/DDBJ whole genome shotgun (WGS) entry which is preliminary data.</text>
</comment>
<feature type="coiled-coil region" evidence="2">
    <location>
        <begin position="85"/>
        <end position="119"/>
    </location>
</feature>
<dbReference type="InterPro" id="IPR016047">
    <property type="entry name" value="M23ase_b-sheet_dom"/>
</dbReference>
<organism evidence="5 6">
    <name type="scientific">Oceanihabitans sediminis</name>
    <dbReference type="NCBI Taxonomy" id="1812012"/>
    <lineage>
        <taxon>Bacteria</taxon>
        <taxon>Pseudomonadati</taxon>
        <taxon>Bacteroidota</taxon>
        <taxon>Flavobacteriia</taxon>
        <taxon>Flavobacteriales</taxon>
        <taxon>Flavobacteriaceae</taxon>
        <taxon>Oceanihabitans</taxon>
    </lineage>
</organism>
<dbReference type="Proteomes" id="UP000252249">
    <property type="component" value="Unassembled WGS sequence"/>
</dbReference>
<dbReference type="RefSeq" id="WP_072347939.1">
    <property type="nucleotide sequence ID" value="NZ_JAWWDI010000045.1"/>
</dbReference>
<feature type="coiled-coil region" evidence="2">
    <location>
        <begin position="170"/>
        <end position="243"/>
    </location>
</feature>
<keyword evidence="2" id="KW-0175">Coiled coil</keyword>
<dbReference type="Gene3D" id="6.10.250.3150">
    <property type="match status" value="1"/>
</dbReference>
<name>A0A368P5X3_9FLAO</name>
<keyword evidence="1 3" id="KW-0732">Signal</keyword>
<dbReference type="InterPro" id="IPR050570">
    <property type="entry name" value="Cell_wall_metabolism_enzyme"/>
</dbReference>
<protein>
    <submittedName>
        <fullName evidence="5">Peptidase M23</fullName>
    </submittedName>
</protein>
<keyword evidence="6" id="KW-1185">Reference proteome</keyword>
<evidence type="ECO:0000256" key="2">
    <source>
        <dbReference type="SAM" id="Coils"/>
    </source>
</evidence>
<gene>
    <name evidence="5" type="ORF">DU428_02620</name>
</gene>
<feature type="domain" description="M23ase beta-sheet core" evidence="4">
    <location>
        <begin position="312"/>
        <end position="404"/>
    </location>
</feature>
<accession>A0A368P5X3</accession>
<sequence length="411" mass="47048">MADKSIFKIAFILALFLCTTAAFSQSKKQQELEDRRQELRREIQQINSLLSKNKSQQKSQLTLIEDLNYKVSVRRNLIKVTNQQANLLTREINDNQHKISELREELEVLKENYAKMIVTSYKSKSEQSRVMFLLSSSDFQQAYKRVKYINQYAEYQKKQGESIKLKTAELQEVNKALLKQKADKQKLIAENKVAQVELEKELKEHQSLMESINKDLSKYAAQIKNRQAEADRIDREIERIIREAIASSNTKAGKKSTSKSSAVYAMTPEDKVLANSFVTSKGKLPWPVEKGVVKLRYGRQPSPIVKTIMIQSNGVRIATEKDAKVRAVFNGEVYRIIASKNGNPSVLIRHGNYFTAYSNLGKIYVKKGDKVRTKQEIGEVFTNPSNGQTILSFSVFNNSKTENPASWIYKM</sequence>
<dbReference type="SUPFAM" id="SSF51261">
    <property type="entry name" value="Duplicated hybrid motif"/>
    <property type="match status" value="1"/>
</dbReference>
<dbReference type="GO" id="GO:0004222">
    <property type="term" value="F:metalloendopeptidase activity"/>
    <property type="evidence" value="ECO:0007669"/>
    <property type="project" value="TreeGrafter"/>
</dbReference>
<dbReference type="OrthoDB" id="9815884at2"/>
<evidence type="ECO:0000256" key="3">
    <source>
        <dbReference type="SAM" id="SignalP"/>
    </source>
</evidence>
<dbReference type="PANTHER" id="PTHR21666:SF289">
    <property type="entry name" value="L-ALA--D-GLU ENDOPEPTIDASE"/>
    <property type="match status" value="1"/>
</dbReference>
<feature type="chain" id="PRO_5016678048" evidence="3">
    <location>
        <begin position="25"/>
        <end position="411"/>
    </location>
</feature>
<reference evidence="5 6" key="1">
    <citation type="submission" date="2018-07" db="EMBL/GenBank/DDBJ databases">
        <title>Oceanihabitans testaceum sp. nov., isolated from marine sediment.</title>
        <authorList>
            <person name="Li C.-M."/>
        </authorList>
    </citation>
    <scope>NUCLEOTIDE SEQUENCE [LARGE SCALE GENOMIC DNA]</scope>
    <source>
        <strain evidence="5 6">S9-10</strain>
    </source>
</reference>
<dbReference type="PANTHER" id="PTHR21666">
    <property type="entry name" value="PEPTIDASE-RELATED"/>
    <property type="match status" value="1"/>
</dbReference>
<evidence type="ECO:0000313" key="5">
    <source>
        <dbReference type="EMBL" id="RCU58287.1"/>
    </source>
</evidence>
<dbReference type="Gene3D" id="2.70.70.10">
    <property type="entry name" value="Glucose Permease (Domain IIA)"/>
    <property type="match status" value="1"/>
</dbReference>
<dbReference type="CDD" id="cd12797">
    <property type="entry name" value="M23_peptidase"/>
    <property type="match status" value="1"/>
</dbReference>
<dbReference type="InterPro" id="IPR011055">
    <property type="entry name" value="Dup_hybrid_motif"/>
</dbReference>